<reference evidence="1 2" key="1">
    <citation type="journal article" date="2012" name="Gene">
        <title>Sequence of Leptospira santarosai serovar Shermani genome and prediction of virulence-associated genes.</title>
        <authorList>
            <person name="Chou L.F."/>
            <person name="Chen Y.T."/>
            <person name="Lu C.W."/>
            <person name="Ko Y.C."/>
            <person name="Tang C.Y."/>
            <person name="Pan M.J."/>
            <person name="Tian Y.C."/>
            <person name="Chiu C.H."/>
            <person name="Hung C.C."/>
            <person name="Yang C.W."/>
        </authorList>
    </citation>
    <scope>NUCLEOTIDE SEQUENCE [LARGE SCALE GENOMIC DNA]</scope>
    <source>
        <strain evidence="1">LT 821</strain>
    </source>
</reference>
<proteinExistence type="predicted"/>
<evidence type="ECO:0000313" key="1">
    <source>
        <dbReference type="EMBL" id="AIT10833.1"/>
    </source>
</evidence>
<name>A0A097ESC1_9LEPT</name>
<protein>
    <submittedName>
        <fullName evidence="1">Uncharacterized protein</fullName>
    </submittedName>
</protein>
<dbReference type="Proteomes" id="UP000035800">
    <property type="component" value="Chromosome I"/>
</dbReference>
<sequence>MGRLFFLLNERVGNVSLKRSDKISRFYIDTIVISDSSNGPTLYKKLRLTSTAT</sequence>
<dbReference type="EMBL" id="CP006694">
    <property type="protein sequence ID" value="AIT10833.1"/>
    <property type="molecule type" value="Genomic_DNA"/>
</dbReference>
<gene>
    <name evidence="1" type="ORF">LSS_21075</name>
</gene>
<organism evidence="1 2">
    <name type="scientific">Leptospira santarosai serovar Shermani str. LT 821</name>
    <dbReference type="NCBI Taxonomy" id="758847"/>
    <lineage>
        <taxon>Bacteria</taxon>
        <taxon>Pseudomonadati</taxon>
        <taxon>Spirochaetota</taxon>
        <taxon>Spirochaetia</taxon>
        <taxon>Leptospirales</taxon>
        <taxon>Leptospiraceae</taxon>
        <taxon>Leptospira</taxon>
    </lineage>
</organism>
<dbReference type="KEGG" id="lst:LSS_21075"/>
<evidence type="ECO:0000313" key="2">
    <source>
        <dbReference type="Proteomes" id="UP000035800"/>
    </source>
</evidence>
<dbReference type="STRING" id="758847.LSS_21075"/>
<dbReference type="AlphaFoldDB" id="A0A097ESC1"/>
<reference evidence="1 2" key="2">
    <citation type="journal article" date="2014" name="Emerg. Microbes Infect.">
        <title>Potential impact on kidney infection: a whole-genome analysis of Leptospira santarosai serovar Shermani.</title>
        <authorList>
            <person name="Chou L.F."/>
            <person name="Chen T.W."/>
            <person name="Ko Y.C."/>
            <person name="Pan M.J."/>
            <person name="Tian Y.C."/>
            <person name="Chiu C.H."/>
            <person name="Tang P."/>
            <person name="Hung C.C."/>
            <person name="Yang C.W."/>
        </authorList>
    </citation>
    <scope>NUCLEOTIDE SEQUENCE</scope>
    <source>
        <strain evidence="1 2">LT 821</strain>
    </source>
</reference>
<accession>A0A097ESC1</accession>